<protein>
    <submittedName>
        <fullName evidence="4">Interferon regulatory factor 7</fullName>
    </submittedName>
</protein>
<feature type="compositionally biased region" description="Polar residues" evidence="1">
    <location>
        <begin position="133"/>
        <end position="144"/>
    </location>
</feature>
<organism evidence="3 4">
    <name type="scientific">Aplysia californica</name>
    <name type="common">California sea hare</name>
    <dbReference type="NCBI Taxonomy" id="6500"/>
    <lineage>
        <taxon>Eukaryota</taxon>
        <taxon>Metazoa</taxon>
        <taxon>Spiralia</taxon>
        <taxon>Lophotrochozoa</taxon>
        <taxon>Mollusca</taxon>
        <taxon>Gastropoda</taxon>
        <taxon>Heterobranchia</taxon>
        <taxon>Euthyneura</taxon>
        <taxon>Tectipleura</taxon>
        <taxon>Aplysiida</taxon>
        <taxon>Aplysioidea</taxon>
        <taxon>Aplysiidae</taxon>
        <taxon>Aplysia</taxon>
    </lineage>
</organism>
<dbReference type="Proteomes" id="UP000694888">
    <property type="component" value="Unplaced"/>
</dbReference>
<accession>A0ABM0J9Y9</accession>
<dbReference type="PROSITE" id="PS51507">
    <property type="entry name" value="IRF_2"/>
    <property type="match status" value="1"/>
</dbReference>
<dbReference type="SUPFAM" id="SSF49879">
    <property type="entry name" value="SMAD/FHA domain"/>
    <property type="match status" value="1"/>
</dbReference>
<dbReference type="Pfam" id="PF10401">
    <property type="entry name" value="IRF-3"/>
    <property type="match status" value="1"/>
</dbReference>
<dbReference type="InterPro" id="IPR001346">
    <property type="entry name" value="Interferon_reg_fact_DNA-bd_dom"/>
</dbReference>
<dbReference type="SUPFAM" id="SSF46785">
    <property type="entry name" value="Winged helix' DNA-binding domain"/>
    <property type="match status" value="1"/>
</dbReference>
<evidence type="ECO:0000256" key="1">
    <source>
        <dbReference type="SAM" id="MobiDB-lite"/>
    </source>
</evidence>
<gene>
    <name evidence="4" type="primary">LOC101852128</name>
</gene>
<dbReference type="Gene3D" id="2.60.200.10">
    <property type="match status" value="1"/>
</dbReference>
<dbReference type="InterPro" id="IPR017855">
    <property type="entry name" value="SMAD-like_dom_sf"/>
</dbReference>
<proteinExistence type="predicted"/>
<dbReference type="RefSeq" id="XP_005088853.1">
    <property type="nucleotide sequence ID" value="XM_005088796.3"/>
</dbReference>
<dbReference type="InterPro" id="IPR036388">
    <property type="entry name" value="WH-like_DNA-bd_sf"/>
</dbReference>
<dbReference type="SMART" id="SM00348">
    <property type="entry name" value="IRF"/>
    <property type="match status" value="1"/>
</dbReference>
<reference evidence="4" key="1">
    <citation type="submission" date="2025-08" db="UniProtKB">
        <authorList>
            <consortium name="RefSeq"/>
        </authorList>
    </citation>
    <scope>IDENTIFICATION</scope>
</reference>
<feature type="region of interest" description="Disordered" evidence="1">
    <location>
        <begin position="121"/>
        <end position="151"/>
    </location>
</feature>
<name>A0ABM0J9Y9_APLCA</name>
<dbReference type="InterPro" id="IPR008984">
    <property type="entry name" value="SMAD_FHA_dom_sf"/>
</dbReference>
<keyword evidence="3" id="KW-1185">Reference proteome</keyword>
<dbReference type="Pfam" id="PF00605">
    <property type="entry name" value="IRF"/>
    <property type="match status" value="1"/>
</dbReference>
<dbReference type="InterPro" id="IPR019471">
    <property type="entry name" value="Interferon_reg_factor-3"/>
</dbReference>
<dbReference type="Gene3D" id="1.10.10.10">
    <property type="entry name" value="Winged helix-like DNA-binding domain superfamily/Winged helix DNA-binding domain"/>
    <property type="match status" value="1"/>
</dbReference>
<dbReference type="PANTHER" id="PTHR11949:SF53">
    <property type="entry name" value="IRF TRYPTOPHAN PENTAD REPEAT DOMAIN-CONTAINING PROTEIN"/>
    <property type="match status" value="1"/>
</dbReference>
<dbReference type="CDD" id="cd00103">
    <property type="entry name" value="IRF"/>
    <property type="match status" value="1"/>
</dbReference>
<feature type="domain" description="IRF tryptophan pentad repeat" evidence="2">
    <location>
        <begin position="4"/>
        <end position="112"/>
    </location>
</feature>
<dbReference type="InterPro" id="IPR036390">
    <property type="entry name" value="WH_DNA-bd_sf"/>
</dbReference>
<feature type="compositionally biased region" description="Polar residues" evidence="1">
    <location>
        <begin position="273"/>
        <end position="300"/>
    </location>
</feature>
<sequence length="521" mass="58524">MATAREPRKRLVPFLNSMIGQCPGVEWENQQELMFRIPWRHFKNREWAPADSQIFLEWARLTGKFNKGDKPDYPLWKTRLRCALNKIPEIKEIKRLHRSNDPNPYRVYQFVQSSPGTFDKDFSSDSCSNVSSPATSAGSESQPSPHMPLDDTDFLLAAASPHPQNQVSSQHLQQENPQIPTVVLDVAENNRTFNIVAYPTERREMNDLPPQTVDKSEQFCHNIFASEAVPSELGLSGFPSVEKMETNGSLPSDLKSLEDGDLVRVSPGENMPSMPSVNTPSFGSYTSVQQAERGENNTAVPNIPSVADEPAFNFSLWYGFNQKLCVMSGPISSQGCCLFTDPQKLKEKFVLDQELLGPREVEQLEMPSVNQCYGGEQLDEVQVKLISQLLDNMERGLVLMVKNHVLYAQRLCKTRIFVSDNKSTSCILERGGQKLIQIFDPIGNRDSSVFLTFGQEIKKDGAGKPMRRVLICLQIDHVKSKQNMDKIVLDSYANSNSLDQFISGNDGNDNLLDQLKNISVS</sequence>
<evidence type="ECO:0000313" key="3">
    <source>
        <dbReference type="Proteomes" id="UP000694888"/>
    </source>
</evidence>
<dbReference type="GeneID" id="101852128"/>
<feature type="region of interest" description="Disordered" evidence="1">
    <location>
        <begin position="244"/>
        <end position="302"/>
    </location>
</feature>
<dbReference type="PRINTS" id="PR00267">
    <property type="entry name" value="INTFRNREGFCT"/>
</dbReference>
<dbReference type="SMART" id="SM01243">
    <property type="entry name" value="IRF-3"/>
    <property type="match status" value="1"/>
</dbReference>
<evidence type="ECO:0000313" key="4">
    <source>
        <dbReference type="RefSeq" id="XP_005088853.1"/>
    </source>
</evidence>
<evidence type="ECO:0000259" key="2">
    <source>
        <dbReference type="PROSITE" id="PS51507"/>
    </source>
</evidence>
<dbReference type="PANTHER" id="PTHR11949">
    <property type="entry name" value="INTERFERON REGULATORY FACTOR"/>
    <property type="match status" value="1"/>
</dbReference>